<evidence type="ECO:0000313" key="2">
    <source>
        <dbReference type="EMBL" id="SFM51390.1"/>
    </source>
</evidence>
<dbReference type="RefSeq" id="WP_091486860.1">
    <property type="nucleotide sequence ID" value="NZ_FOTR01000026.1"/>
</dbReference>
<dbReference type="InterPro" id="IPR024042">
    <property type="entry name" value="TM1646-like_dom_sf"/>
</dbReference>
<gene>
    <name evidence="2" type="ORF">SAMN04487943_1267</name>
</gene>
<keyword evidence="3" id="KW-1185">Reference proteome</keyword>
<dbReference type="STRING" id="334253.SAMN04487943_1267"/>
<dbReference type="InterPro" id="IPR005585">
    <property type="entry name" value="DUF327"/>
</dbReference>
<protein>
    <recommendedName>
        <fullName evidence="4">DUF327 domain-containing protein</fullName>
    </recommendedName>
</protein>
<feature type="compositionally biased region" description="Polar residues" evidence="1">
    <location>
        <begin position="21"/>
        <end position="34"/>
    </location>
</feature>
<dbReference type="SUPFAM" id="SSF158397">
    <property type="entry name" value="TM1646-like"/>
    <property type="match status" value="1"/>
</dbReference>
<sequence length="146" mass="16946">MKISQEMRTQLDALNKKDQQSRPPSQRFDTMVSQQSTQLKQAELQKLMSELTAQGQKIARLRSFKDFATYKRMVKRFVKEAVDYGMALKQSHSFMLDGDNRRLTIVEEVDEKLVELTDTVMDQEKNSIQILDIIGEIKGLLINLYT</sequence>
<dbReference type="AlphaFoldDB" id="A0A1I4RHJ1"/>
<dbReference type="Gene3D" id="1.20.120.490">
    <property type="entry name" value="Hypothetical protein TM1646-like domain"/>
    <property type="match status" value="1"/>
</dbReference>
<evidence type="ECO:0000256" key="1">
    <source>
        <dbReference type="SAM" id="MobiDB-lite"/>
    </source>
</evidence>
<organism evidence="2 3">
    <name type="scientific">Gracilibacillus orientalis</name>
    <dbReference type="NCBI Taxonomy" id="334253"/>
    <lineage>
        <taxon>Bacteria</taxon>
        <taxon>Bacillati</taxon>
        <taxon>Bacillota</taxon>
        <taxon>Bacilli</taxon>
        <taxon>Bacillales</taxon>
        <taxon>Bacillaceae</taxon>
        <taxon>Gracilibacillus</taxon>
    </lineage>
</organism>
<feature type="region of interest" description="Disordered" evidence="1">
    <location>
        <begin position="1"/>
        <end position="34"/>
    </location>
</feature>
<evidence type="ECO:0008006" key="4">
    <source>
        <dbReference type="Google" id="ProtNLM"/>
    </source>
</evidence>
<evidence type="ECO:0000313" key="3">
    <source>
        <dbReference type="Proteomes" id="UP000198565"/>
    </source>
</evidence>
<dbReference type="Pfam" id="PF03885">
    <property type="entry name" value="DUF327"/>
    <property type="match status" value="1"/>
</dbReference>
<dbReference type="Proteomes" id="UP000198565">
    <property type="component" value="Unassembled WGS sequence"/>
</dbReference>
<name>A0A1I4RHJ1_9BACI</name>
<reference evidence="3" key="1">
    <citation type="submission" date="2016-10" db="EMBL/GenBank/DDBJ databases">
        <authorList>
            <person name="Varghese N."/>
            <person name="Submissions S."/>
        </authorList>
    </citation>
    <scope>NUCLEOTIDE SEQUENCE [LARGE SCALE GENOMIC DNA]</scope>
    <source>
        <strain evidence="3">CGMCC 1.4250</strain>
    </source>
</reference>
<accession>A0A1I4RHJ1</accession>
<dbReference type="EMBL" id="FOTR01000026">
    <property type="protein sequence ID" value="SFM51390.1"/>
    <property type="molecule type" value="Genomic_DNA"/>
</dbReference>
<proteinExistence type="predicted"/>
<dbReference type="OrthoDB" id="1680946at2"/>